<organism evidence="2 3">
    <name type="scientific">Microbacter margulisiae</name>
    <dbReference type="NCBI Taxonomy" id="1350067"/>
    <lineage>
        <taxon>Bacteria</taxon>
        <taxon>Pseudomonadati</taxon>
        <taxon>Bacteroidota</taxon>
        <taxon>Bacteroidia</taxon>
        <taxon>Bacteroidales</taxon>
        <taxon>Porphyromonadaceae</taxon>
        <taxon>Microbacter</taxon>
    </lineage>
</organism>
<protein>
    <submittedName>
        <fullName evidence="2">Murein DD-endopeptidase MepM/ murein hydrolase activator NlpD</fullName>
    </submittedName>
</protein>
<evidence type="ECO:0000259" key="1">
    <source>
        <dbReference type="Pfam" id="PF01551"/>
    </source>
</evidence>
<comment type="caution">
    <text evidence="2">The sequence shown here is derived from an EMBL/GenBank/DDBJ whole genome shotgun (WGS) entry which is preliminary data.</text>
</comment>
<dbReference type="RefSeq" id="WP_246392470.1">
    <property type="nucleotide sequence ID" value="NZ_JACHYB010000002.1"/>
</dbReference>
<dbReference type="AlphaFoldDB" id="A0A7W5DUI8"/>
<dbReference type="InterPro" id="IPR011055">
    <property type="entry name" value="Dup_hybrid_motif"/>
</dbReference>
<dbReference type="SUPFAM" id="SSF51261">
    <property type="entry name" value="Duplicated hybrid motif"/>
    <property type="match status" value="1"/>
</dbReference>
<dbReference type="Proteomes" id="UP000544222">
    <property type="component" value="Unassembled WGS sequence"/>
</dbReference>
<dbReference type="Pfam" id="PF01551">
    <property type="entry name" value="Peptidase_M23"/>
    <property type="match status" value="1"/>
</dbReference>
<dbReference type="PANTHER" id="PTHR21666">
    <property type="entry name" value="PEPTIDASE-RELATED"/>
    <property type="match status" value="1"/>
</dbReference>
<keyword evidence="2" id="KW-0378">Hydrolase</keyword>
<evidence type="ECO:0000313" key="2">
    <source>
        <dbReference type="EMBL" id="MBB3188458.1"/>
    </source>
</evidence>
<dbReference type="Gene3D" id="2.70.70.10">
    <property type="entry name" value="Glucose Permease (Domain IIA)"/>
    <property type="match status" value="1"/>
</dbReference>
<dbReference type="PANTHER" id="PTHR21666:SF270">
    <property type="entry name" value="MUREIN HYDROLASE ACTIVATOR ENVC"/>
    <property type="match status" value="1"/>
</dbReference>
<dbReference type="GO" id="GO:0004222">
    <property type="term" value="F:metalloendopeptidase activity"/>
    <property type="evidence" value="ECO:0007669"/>
    <property type="project" value="TreeGrafter"/>
</dbReference>
<dbReference type="InterPro" id="IPR016047">
    <property type="entry name" value="M23ase_b-sheet_dom"/>
</dbReference>
<evidence type="ECO:0000313" key="3">
    <source>
        <dbReference type="Proteomes" id="UP000544222"/>
    </source>
</evidence>
<dbReference type="EMBL" id="JACHYB010000002">
    <property type="protein sequence ID" value="MBB3188458.1"/>
    <property type="molecule type" value="Genomic_DNA"/>
</dbReference>
<gene>
    <name evidence="2" type="ORF">FHX64_002656</name>
</gene>
<feature type="domain" description="M23ase beta-sheet core" evidence="1">
    <location>
        <begin position="130"/>
        <end position="226"/>
    </location>
</feature>
<proteinExistence type="predicted"/>
<keyword evidence="3" id="KW-1185">Reference proteome</keyword>
<accession>A0A7W5DUI8</accession>
<reference evidence="2 3" key="1">
    <citation type="submission" date="2020-08" db="EMBL/GenBank/DDBJ databases">
        <title>Genomic Encyclopedia of Type Strains, Phase IV (KMG-IV): sequencing the most valuable type-strain genomes for metagenomic binning, comparative biology and taxonomic classification.</title>
        <authorList>
            <person name="Goeker M."/>
        </authorList>
    </citation>
    <scope>NUCLEOTIDE SEQUENCE [LARGE SCALE GENOMIC DNA]</scope>
    <source>
        <strain evidence="2 3">DSM 27471</strain>
    </source>
</reference>
<name>A0A7W5DUI8_9PORP</name>
<dbReference type="CDD" id="cd12797">
    <property type="entry name" value="M23_peptidase"/>
    <property type="match status" value="1"/>
</dbReference>
<sequence length="280" mass="32289">MKKVIFFSFIWLFSYGFAPHAFAKKRVHVRHHYSHPRQLAAVDDVQRQINALNALMLQKMQQEEDPNATEDDSNIPASGIYESWTNSRINPYHMPVSKLPDSVKIDVSQFVPPVQSWITSHFGWRSRFHRMHYGTDLKLNIGDPVRCAFDGRVRITGYEPGGYGNYVVVRHDNGLETIYGHLSKILVRENEYLKAGDVLGLGGSTGRSTGPHLHFEVRYLGNAINPEKIFDFADGTPWHDTYEITKRGSFDYEYAHLTPSSNFRKSLARAHKAKRRYHRR</sequence>
<dbReference type="InterPro" id="IPR050570">
    <property type="entry name" value="Cell_wall_metabolism_enzyme"/>
</dbReference>